<dbReference type="SUPFAM" id="SSF53335">
    <property type="entry name" value="S-adenosyl-L-methionine-dependent methyltransferases"/>
    <property type="match status" value="1"/>
</dbReference>
<comment type="caution">
    <text evidence="4">The sequence shown here is derived from an EMBL/GenBank/DDBJ whole genome shotgun (WGS) entry which is preliminary data.</text>
</comment>
<name>A0A7W6IJE7_9HYPH</name>
<dbReference type="EMBL" id="JACIEW010000001">
    <property type="protein sequence ID" value="MBB4050708.1"/>
    <property type="molecule type" value="Genomic_DNA"/>
</dbReference>
<evidence type="ECO:0000313" key="5">
    <source>
        <dbReference type="Proteomes" id="UP000547011"/>
    </source>
</evidence>
<comment type="similarity">
    <text evidence="1">Belongs to the methyltransferase superfamily. L-isoaspartyl/D-aspartyl protein methyltransferase family.</text>
</comment>
<evidence type="ECO:0000256" key="3">
    <source>
        <dbReference type="ARBA" id="ARBA00030757"/>
    </source>
</evidence>
<dbReference type="InterPro" id="IPR000682">
    <property type="entry name" value="PCMT"/>
</dbReference>
<dbReference type="AlphaFoldDB" id="A0A7W6IJE7"/>
<proteinExistence type="inferred from homology"/>
<dbReference type="PANTHER" id="PTHR11579">
    <property type="entry name" value="PROTEIN-L-ISOASPARTATE O-METHYLTRANSFERASE"/>
    <property type="match status" value="1"/>
</dbReference>
<keyword evidence="4" id="KW-0489">Methyltransferase</keyword>
<gene>
    <name evidence="4" type="ORF">GGR20_000326</name>
</gene>
<keyword evidence="5" id="KW-1185">Reference proteome</keyword>
<sequence length="217" mass="23336">MTEEDFSSAREAMVESQIAVSSVVQPDLLSALRTVPREIFLPEHRAALAYSDAQHEIGPGRKLSSPVEFARIAQLAAINTTDHVLDIACGTGYSSAVLSKIAASVVAYEFDKDLARIAVHNLSRIGVANASVLTQEQEALDAGPYDVMLFEGAIDNVQDTYLNRLAPGGRLVAVIGAGRTGVATVWIRQADGVISQTHFNVMLPPILSNDVQEEFVF</sequence>
<evidence type="ECO:0000313" key="4">
    <source>
        <dbReference type="EMBL" id="MBB4050708.1"/>
    </source>
</evidence>
<dbReference type="InterPro" id="IPR029063">
    <property type="entry name" value="SAM-dependent_MTases_sf"/>
</dbReference>
<dbReference type="CDD" id="cd02440">
    <property type="entry name" value="AdoMet_MTases"/>
    <property type="match status" value="1"/>
</dbReference>
<accession>A0A7W6IJE7</accession>
<reference evidence="4 5" key="1">
    <citation type="submission" date="2020-08" db="EMBL/GenBank/DDBJ databases">
        <title>Genomic Encyclopedia of Type Strains, Phase IV (KMG-IV): sequencing the most valuable type-strain genomes for metagenomic binning, comparative biology and taxonomic classification.</title>
        <authorList>
            <person name="Goeker M."/>
        </authorList>
    </citation>
    <scope>NUCLEOTIDE SEQUENCE [LARGE SCALE GENOMIC DNA]</scope>
    <source>
        <strain evidence="4 5">DSM 23447</strain>
    </source>
</reference>
<dbReference type="RefSeq" id="WP_183309489.1">
    <property type="nucleotide sequence ID" value="NZ_JACIEW010000001.1"/>
</dbReference>
<organism evidence="4 5">
    <name type="scientific">Devosia subaequoris</name>
    <dbReference type="NCBI Taxonomy" id="395930"/>
    <lineage>
        <taxon>Bacteria</taxon>
        <taxon>Pseudomonadati</taxon>
        <taxon>Pseudomonadota</taxon>
        <taxon>Alphaproteobacteria</taxon>
        <taxon>Hyphomicrobiales</taxon>
        <taxon>Devosiaceae</taxon>
        <taxon>Devosia</taxon>
    </lineage>
</organism>
<protein>
    <recommendedName>
        <fullName evidence="2">Protein-L-isoaspartate O-methyltransferase</fullName>
    </recommendedName>
    <alternativeName>
        <fullName evidence="3">Protein L-isoaspartyl methyltransferase</fullName>
    </alternativeName>
</protein>
<dbReference type="Pfam" id="PF01135">
    <property type="entry name" value="PCMT"/>
    <property type="match status" value="1"/>
</dbReference>
<dbReference type="Gene3D" id="3.40.50.150">
    <property type="entry name" value="Vaccinia Virus protein VP39"/>
    <property type="match status" value="1"/>
</dbReference>
<evidence type="ECO:0000256" key="2">
    <source>
        <dbReference type="ARBA" id="ARBA00013346"/>
    </source>
</evidence>
<dbReference type="GO" id="GO:0005737">
    <property type="term" value="C:cytoplasm"/>
    <property type="evidence" value="ECO:0007669"/>
    <property type="project" value="TreeGrafter"/>
</dbReference>
<dbReference type="GO" id="GO:0032259">
    <property type="term" value="P:methylation"/>
    <property type="evidence" value="ECO:0007669"/>
    <property type="project" value="UniProtKB-KW"/>
</dbReference>
<evidence type="ECO:0000256" key="1">
    <source>
        <dbReference type="ARBA" id="ARBA00005369"/>
    </source>
</evidence>
<dbReference type="GO" id="GO:0004719">
    <property type="term" value="F:protein-L-isoaspartate (D-aspartate) O-methyltransferase activity"/>
    <property type="evidence" value="ECO:0007669"/>
    <property type="project" value="InterPro"/>
</dbReference>
<keyword evidence="4" id="KW-0808">Transferase</keyword>
<dbReference type="PANTHER" id="PTHR11579:SF18">
    <property type="entry name" value="PROTEIN-L-ISOASPARTATE O-METHYLTRANSFERASE"/>
    <property type="match status" value="1"/>
</dbReference>
<dbReference type="Proteomes" id="UP000547011">
    <property type="component" value="Unassembled WGS sequence"/>
</dbReference>